<dbReference type="OMA" id="CLDPENW"/>
<keyword evidence="11" id="KW-0496">Mitochondrion</keyword>
<evidence type="ECO:0000256" key="2">
    <source>
        <dbReference type="ARBA" id="ARBA00004294"/>
    </source>
</evidence>
<dbReference type="SUPFAM" id="SSF63380">
    <property type="entry name" value="Riboflavin synthase domain-like"/>
    <property type="match status" value="1"/>
</dbReference>
<dbReference type="KEGG" id="lel:PVL30_002472"/>
<sequence>MEDKRKLLDQPLHGIYIPIGLLLFGTWLFSWSYMPYTIAFIVVIVSIKYYSALQRRLSIDKNVWRDFELIDRTLIAPMTSIYRFKLNREDEVLDCPTGHHLACCFTIDGKDEVRFYSPILNQFDMGFFDILVKHYENGKVTRKLAQLPVGQTVKFRGFVGKLDYKPNMAKEIGLIAGGTGITPILQVITRVITNADDNTKIKLIFGNETEKDILLKNEIDEIASKYDNFDVHYTVTYPESGWVEEGKGSKGYVNKEMIEKYAPSVDDENMLFICGPPEMKRSLFELTQEMGWKKENIFCF</sequence>
<evidence type="ECO:0000256" key="5">
    <source>
        <dbReference type="ARBA" id="ARBA00022692"/>
    </source>
</evidence>
<dbReference type="InterPro" id="IPR008333">
    <property type="entry name" value="Cbr1-like_FAD-bd_dom"/>
</dbReference>
<keyword evidence="9 14" id="KW-0560">Oxidoreductase</keyword>
<evidence type="ECO:0000256" key="11">
    <source>
        <dbReference type="ARBA" id="ARBA00023128"/>
    </source>
</evidence>
<evidence type="ECO:0000256" key="14">
    <source>
        <dbReference type="RuleBase" id="RU361226"/>
    </source>
</evidence>
<dbReference type="PANTHER" id="PTHR19370:SF143">
    <property type="entry name" value="PLASMA MEMBRANE-ASSOCIATED COENZYME Q6 REDUCTASE PGA3"/>
    <property type="match status" value="1"/>
</dbReference>
<evidence type="ECO:0000256" key="1">
    <source>
        <dbReference type="ARBA" id="ARBA00001974"/>
    </source>
</evidence>
<evidence type="ECO:0000256" key="3">
    <source>
        <dbReference type="ARBA" id="ARBA00006105"/>
    </source>
</evidence>
<dbReference type="InterPro" id="IPR001834">
    <property type="entry name" value="CBR-like"/>
</dbReference>
<evidence type="ECO:0000256" key="6">
    <source>
        <dbReference type="ARBA" id="ARBA00022787"/>
    </source>
</evidence>
<dbReference type="PROSITE" id="PS51384">
    <property type="entry name" value="FAD_FR"/>
    <property type="match status" value="1"/>
</dbReference>
<dbReference type="InterPro" id="IPR001433">
    <property type="entry name" value="OxRdtase_FAD/NAD-bd"/>
</dbReference>
<evidence type="ECO:0000256" key="12">
    <source>
        <dbReference type="ARBA" id="ARBA00023136"/>
    </source>
</evidence>
<feature type="binding site" evidence="13">
    <location>
        <position position="116"/>
    </location>
    <ligand>
        <name>FAD</name>
        <dbReference type="ChEBI" id="CHEBI:57692"/>
    </ligand>
</feature>
<dbReference type="Pfam" id="PF00970">
    <property type="entry name" value="FAD_binding_6"/>
    <property type="match status" value="1"/>
</dbReference>
<dbReference type="InterPro" id="IPR001709">
    <property type="entry name" value="Flavoprot_Pyr_Nucl_cyt_Rdtase"/>
</dbReference>
<feature type="transmembrane region" description="Helical" evidence="15">
    <location>
        <begin position="12"/>
        <end position="30"/>
    </location>
</feature>
<dbReference type="PRINTS" id="PR00371">
    <property type="entry name" value="FPNCR"/>
</dbReference>
<comment type="similarity">
    <text evidence="3 14">Belongs to the flavoprotein pyridine nucleotide cytochrome reductase family.</text>
</comment>
<evidence type="ECO:0000256" key="7">
    <source>
        <dbReference type="ARBA" id="ARBA00022827"/>
    </source>
</evidence>
<comment type="subcellular location">
    <subcellularLocation>
        <location evidence="2">Mitochondrion outer membrane</location>
    </subcellularLocation>
</comment>
<protein>
    <recommendedName>
        <fullName evidence="14">NADH-cytochrome b5 reductase</fullName>
        <ecNumber evidence="14">1.6.2.2</ecNumber>
    </recommendedName>
</protein>
<accession>A5E6Y9</accession>
<dbReference type="InParanoid" id="A5E6Y9"/>
<dbReference type="STRING" id="379508.A5E6Y9"/>
<dbReference type="PRINTS" id="PR00406">
    <property type="entry name" value="CYTB5RDTASE"/>
</dbReference>
<dbReference type="eggNOG" id="KOG0534">
    <property type="taxonomic scope" value="Eukaryota"/>
</dbReference>
<dbReference type="OrthoDB" id="432685at2759"/>
<feature type="binding site" evidence="13">
    <location>
        <position position="139"/>
    </location>
    <ligand>
        <name>FAD</name>
        <dbReference type="ChEBI" id="CHEBI:57692"/>
    </ligand>
</feature>
<dbReference type="FunFam" id="3.40.50.80:FF:000009">
    <property type="entry name" value="NADH-cytochrome b5 reductase"/>
    <property type="match status" value="1"/>
</dbReference>
<feature type="binding site" evidence="13">
    <location>
        <position position="182"/>
    </location>
    <ligand>
        <name>FAD</name>
        <dbReference type="ChEBI" id="CHEBI:57692"/>
    </ligand>
</feature>
<dbReference type="GO" id="GO:0090524">
    <property type="term" value="F:cytochrome-b5 reductase activity, acting on NADH"/>
    <property type="evidence" value="ECO:0007669"/>
    <property type="project" value="UniProtKB-EC"/>
</dbReference>
<dbReference type="InterPro" id="IPR039261">
    <property type="entry name" value="FNR_nucleotide-bd"/>
</dbReference>
<organism evidence="17 18">
    <name type="scientific">Lodderomyces elongisporus (strain ATCC 11503 / CBS 2605 / JCM 1781 / NBRC 1676 / NRRL YB-4239)</name>
    <name type="common">Yeast</name>
    <name type="synonym">Saccharomyces elongisporus</name>
    <dbReference type="NCBI Taxonomy" id="379508"/>
    <lineage>
        <taxon>Eukaryota</taxon>
        <taxon>Fungi</taxon>
        <taxon>Dikarya</taxon>
        <taxon>Ascomycota</taxon>
        <taxon>Saccharomycotina</taxon>
        <taxon>Pichiomycetes</taxon>
        <taxon>Debaryomycetaceae</taxon>
        <taxon>Candida/Lodderomyces clade</taxon>
        <taxon>Lodderomyces</taxon>
    </lineage>
</organism>
<evidence type="ECO:0000256" key="13">
    <source>
        <dbReference type="PIRSR" id="PIRSR601834-1"/>
    </source>
</evidence>
<evidence type="ECO:0000256" key="8">
    <source>
        <dbReference type="ARBA" id="ARBA00022989"/>
    </source>
</evidence>
<keyword evidence="6" id="KW-1000">Mitochondrion outer membrane</keyword>
<evidence type="ECO:0000259" key="16">
    <source>
        <dbReference type="PROSITE" id="PS51384"/>
    </source>
</evidence>
<dbReference type="Gene3D" id="3.40.50.80">
    <property type="entry name" value="Nucleotide-binding domain of ferredoxin-NADP reductase (FNR) module"/>
    <property type="match status" value="1"/>
</dbReference>
<dbReference type="EMBL" id="CH981532">
    <property type="protein sequence ID" value="EDK47197.1"/>
    <property type="molecule type" value="Genomic_DNA"/>
</dbReference>
<proteinExistence type="inferred from homology"/>
<feature type="transmembrane region" description="Helical" evidence="15">
    <location>
        <begin position="36"/>
        <end position="53"/>
    </location>
</feature>
<dbReference type="InterPro" id="IPR017927">
    <property type="entry name" value="FAD-bd_FR_type"/>
</dbReference>
<evidence type="ECO:0000256" key="4">
    <source>
        <dbReference type="ARBA" id="ARBA00022630"/>
    </source>
</evidence>
<dbReference type="GeneID" id="5230518"/>
<dbReference type="SUPFAM" id="SSF52343">
    <property type="entry name" value="Ferredoxin reductase-like, C-terminal NADP-linked domain"/>
    <property type="match status" value="1"/>
</dbReference>
<dbReference type="FunCoup" id="A5E6Y9">
    <property type="interactions" value="97"/>
</dbReference>
<dbReference type="CDD" id="cd06183">
    <property type="entry name" value="cyt_b5_reduct_like"/>
    <property type="match status" value="1"/>
</dbReference>
<dbReference type="InterPro" id="IPR017938">
    <property type="entry name" value="Riboflavin_synthase-like_b-brl"/>
</dbReference>
<evidence type="ECO:0000256" key="15">
    <source>
        <dbReference type="SAM" id="Phobius"/>
    </source>
</evidence>
<evidence type="ECO:0000313" key="17">
    <source>
        <dbReference type="EMBL" id="EDK47197.1"/>
    </source>
</evidence>
<dbReference type="Gene3D" id="2.40.30.10">
    <property type="entry name" value="Translation factors"/>
    <property type="match status" value="1"/>
</dbReference>
<evidence type="ECO:0000256" key="10">
    <source>
        <dbReference type="ARBA" id="ARBA00023027"/>
    </source>
</evidence>
<comment type="catalytic activity">
    <reaction evidence="14">
        <text>2 Fe(III)-[cytochrome b5] + NADH = 2 Fe(II)-[cytochrome b5] + NAD(+) + H(+)</text>
        <dbReference type="Rhea" id="RHEA:46680"/>
        <dbReference type="Rhea" id="RHEA-COMP:10438"/>
        <dbReference type="Rhea" id="RHEA-COMP:10439"/>
        <dbReference type="ChEBI" id="CHEBI:15378"/>
        <dbReference type="ChEBI" id="CHEBI:29033"/>
        <dbReference type="ChEBI" id="CHEBI:29034"/>
        <dbReference type="ChEBI" id="CHEBI:57540"/>
        <dbReference type="ChEBI" id="CHEBI:57945"/>
        <dbReference type="EC" id="1.6.2.2"/>
    </reaction>
</comment>
<dbReference type="Pfam" id="PF00175">
    <property type="entry name" value="NAD_binding_1"/>
    <property type="match status" value="1"/>
</dbReference>
<keyword evidence="5 15" id="KW-0812">Transmembrane</keyword>
<keyword evidence="7 13" id="KW-0274">FAD</keyword>
<feature type="binding site" evidence="13">
    <location>
        <position position="133"/>
    </location>
    <ligand>
        <name>FAD</name>
        <dbReference type="ChEBI" id="CHEBI:57692"/>
    </ligand>
</feature>
<dbReference type="Proteomes" id="UP000001996">
    <property type="component" value="Unassembled WGS sequence"/>
</dbReference>
<keyword evidence="12 15" id="KW-0472">Membrane</keyword>
<gene>
    <name evidence="17" type="ORF">LELG_05378</name>
</gene>
<dbReference type="AlphaFoldDB" id="A5E6Y9"/>
<evidence type="ECO:0000256" key="9">
    <source>
        <dbReference type="ARBA" id="ARBA00023002"/>
    </source>
</evidence>
<name>A5E6Y9_LODEL</name>
<dbReference type="PANTHER" id="PTHR19370">
    <property type="entry name" value="NADH-CYTOCHROME B5 REDUCTASE"/>
    <property type="match status" value="1"/>
</dbReference>
<keyword evidence="10 14" id="KW-0520">NAD</keyword>
<feature type="domain" description="FAD-binding FR-type" evidence="16">
    <location>
        <begin position="62"/>
        <end position="165"/>
    </location>
</feature>
<comment type="cofactor">
    <cofactor evidence="1 13 14">
        <name>FAD</name>
        <dbReference type="ChEBI" id="CHEBI:57692"/>
    </cofactor>
</comment>
<dbReference type="VEuPathDB" id="FungiDB:LELG_05378"/>
<dbReference type="GO" id="GO:0005741">
    <property type="term" value="C:mitochondrial outer membrane"/>
    <property type="evidence" value="ECO:0007669"/>
    <property type="project" value="UniProtKB-SubCell"/>
</dbReference>
<keyword evidence="4 13" id="KW-0285">Flavoprotein</keyword>
<reference evidence="17 18" key="1">
    <citation type="journal article" date="2009" name="Nature">
        <title>Evolution of pathogenicity and sexual reproduction in eight Candida genomes.</title>
        <authorList>
            <person name="Butler G."/>
            <person name="Rasmussen M.D."/>
            <person name="Lin M.F."/>
            <person name="Santos M.A."/>
            <person name="Sakthikumar S."/>
            <person name="Munro C.A."/>
            <person name="Rheinbay E."/>
            <person name="Grabherr M."/>
            <person name="Forche A."/>
            <person name="Reedy J.L."/>
            <person name="Agrafioti I."/>
            <person name="Arnaud M.B."/>
            <person name="Bates S."/>
            <person name="Brown A.J."/>
            <person name="Brunke S."/>
            <person name="Costanzo M.C."/>
            <person name="Fitzpatrick D.A."/>
            <person name="de Groot P.W."/>
            <person name="Harris D."/>
            <person name="Hoyer L.L."/>
            <person name="Hube B."/>
            <person name="Klis F.M."/>
            <person name="Kodira C."/>
            <person name="Lennard N."/>
            <person name="Logue M.E."/>
            <person name="Martin R."/>
            <person name="Neiman A.M."/>
            <person name="Nikolaou E."/>
            <person name="Quail M.A."/>
            <person name="Quinn J."/>
            <person name="Santos M.C."/>
            <person name="Schmitzberger F.F."/>
            <person name="Sherlock G."/>
            <person name="Shah P."/>
            <person name="Silverstein K.A."/>
            <person name="Skrzypek M.S."/>
            <person name="Soll D."/>
            <person name="Staggs R."/>
            <person name="Stansfield I."/>
            <person name="Stumpf M.P."/>
            <person name="Sudbery P.E."/>
            <person name="Srikantha T."/>
            <person name="Zeng Q."/>
            <person name="Berman J."/>
            <person name="Berriman M."/>
            <person name="Heitman J."/>
            <person name="Gow N.A."/>
            <person name="Lorenz M.C."/>
            <person name="Birren B.W."/>
            <person name="Kellis M."/>
            <person name="Cuomo C.A."/>
        </authorList>
    </citation>
    <scope>NUCLEOTIDE SEQUENCE [LARGE SCALE GENOMIC DNA]</scope>
    <source>
        <strain evidence="18">ATCC 11503 / BCRC 21390 / CBS 2605 / JCM 1781 / NBRC 1676 / NRRL YB-4239</strain>
    </source>
</reference>
<keyword evidence="8 15" id="KW-1133">Transmembrane helix</keyword>
<feature type="binding site" evidence="13">
    <location>
        <position position="114"/>
    </location>
    <ligand>
        <name>FAD</name>
        <dbReference type="ChEBI" id="CHEBI:57692"/>
    </ligand>
</feature>
<evidence type="ECO:0000313" key="18">
    <source>
        <dbReference type="Proteomes" id="UP000001996"/>
    </source>
</evidence>
<feature type="binding site" evidence="13">
    <location>
        <position position="131"/>
    </location>
    <ligand>
        <name>FAD</name>
        <dbReference type="ChEBI" id="CHEBI:57692"/>
    </ligand>
</feature>
<dbReference type="EC" id="1.6.2.2" evidence="14"/>
<feature type="binding site" evidence="13">
    <location>
        <position position="140"/>
    </location>
    <ligand>
        <name>FAD</name>
        <dbReference type="ChEBI" id="CHEBI:57692"/>
    </ligand>
</feature>
<keyword evidence="18" id="KW-1185">Reference proteome</keyword>
<dbReference type="HOGENOM" id="CLU_003827_9_0_1"/>
<dbReference type="GO" id="GO:0006696">
    <property type="term" value="P:ergosterol biosynthetic process"/>
    <property type="evidence" value="ECO:0007669"/>
    <property type="project" value="TreeGrafter"/>
</dbReference>